<comment type="subunit">
    <text evidence="9">Homodimer.</text>
</comment>
<feature type="binding site" evidence="9">
    <location>
        <position position="95"/>
    </location>
    <ligand>
        <name>Mg(2+)</name>
        <dbReference type="ChEBI" id="CHEBI:18420"/>
    </ligand>
</feature>
<evidence type="ECO:0000256" key="8">
    <source>
        <dbReference type="ARBA" id="ARBA00047386"/>
    </source>
</evidence>
<keyword evidence="4 9" id="KW-0547">Nucleotide-binding</keyword>
<dbReference type="PIRSF" id="PIRSF006755">
    <property type="entry name" value="DTB_synth"/>
    <property type="match status" value="1"/>
</dbReference>
<accession>A0ABP9DKE8</accession>
<dbReference type="HAMAP" id="MF_00336">
    <property type="entry name" value="BioD"/>
    <property type="match status" value="1"/>
</dbReference>
<evidence type="ECO:0000256" key="7">
    <source>
        <dbReference type="ARBA" id="ARBA00022842"/>
    </source>
</evidence>
<dbReference type="EC" id="6.3.3.3" evidence="9"/>
<comment type="pathway">
    <text evidence="9">Cofactor biosynthesis; biotin biosynthesis; biotin from 7,8-diaminononanoate: step 1/2.</text>
</comment>
<comment type="catalytic activity">
    <reaction evidence="8">
        <text>(7R,8S)-8-amino-7-(carboxyamino)nonanoate + ATP = (4R,5S)-dethiobiotin + ADP + phosphate + H(+)</text>
        <dbReference type="Rhea" id="RHEA:63684"/>
        <dbReference type="ChEBI" id="CHEBI:15378"/>
        <dbReference type="ChEBI" id="CHEBI:30616"/>
        <dbReference type="ChEBI" id="CHEBI:43474"/>
        <dbReference type="ChEBI" id="CHEBI:149470"/>
        <dbReference type="ChEBI" id="CHEBI:149473"/>
        <dbReference type="ChEBI" id="CHEBI:456216"/>
    </reaction>
</comment>
<dbReference type="InterPro" id="IPR004472">
    <property type="entry name" value="DTB_synth_BioD"/>
</dbReference>
<keyword evidence="5 9" id="KW-0093">Biotin biosynthesis</keyword>
<keyword evidence="3 9" id="KW-0479">Metal-binding</keyword>
<feature type="binding site" evidence="9">
    <location>
        <begin position="179"/>
        <end position="181"/>
    </location>
    <ligand>
        <name>ATP</name>
        <dbReference type="ChEBI" id="CHEBI:30616"/>
    </ligand>
</feature>
<feature type="binding site" evidence="9">
    <location>
        <position position="40"/>
    </location>
    <ligand>
        <name>ATP</name>
        <dbReference type="ChEBI" id="CHEBI:30616"/>
    </ligand>
</feature>
<keyword evidence="11" id="KW-1185">Reference proteome</keyword>
<name>A0ABP9DKE8_9BACT</name>
<organism evidence="10 11">
    <name type="scientific">Algivirga pacifica</name>
    <dbReference type="NCBI Taxonomy" id="1162670"/>
    <lineage>
        <taxon>Bacteria</taxon>
        <taxon>Pseudomonadati</taxon>
        <taxon>Bacteroidota</taxon>
        <taxon>Cytophagia</taxon>
        <taxon>Cytophagales</taxon>
        <taxon>Flammeovirgaceae</taxon>
        <taxon>Algivirga</taxon>
    </lineage>
</organism>
<evidence type="ECO:0000256" key="1">
    <source>
        <dbReference type="ARBA" id="ARBA00022490"/>
    </source>
</evidence>
<dbReference type="Pfam" id="PF13500">
    <property type="entry name" value="AAA_26"/>
    <property type="match status" value="1"/>
</dbReference>
<evidence type="ECO:0000256" key="6">
    <source>
        <dbReference type="ARBA" id="ARBA00022840"/>
    </source>
</evidence>
<dbReference type="NCBIfam" id="TIGR00347">
    <property type="entry name" value="bioD"/>
    <property type="match status" value="1"/>
</dbReference>
<comment type="subcellular location">
    <subcellularLocation>
        <location evidence="9">Cytoplasm</location>
    </subcellularLocation>
</comment>
<evidence type="ECO:0000313" key="11">
    <source>
        <dbReference type="Proteomes" id="UP001500298"/>
    </source>
</evidence>
<dbReference type="InterPro" id="IPR027417">
    <property type="entry name" value="P-loop_NTPase"/>
</dbReference>
<protein>
    <recommendedName>
        <fullName evidence="9">ATP-dependent dethiobiotin synthetase BioD</fullName>
        <ecNumber evidence="9">6.3.3.3</ecNumber>
    </recommendedName>
    <alternativeName>
        <fullName evidence="9">DTB synthetase</fullName>
        <shortName evidence="9">DTBS</shortName>
    </alternativeName>
    <alternativeName>
        <fullName evidence="9">Dethiobiotin synthase</fullName>
    </alternativeName>
</protein>
<keyword evidence="6 9" id="KW-0067">ATP-binding</keyword>
<dbReference type="SUPFAM" id="SSF52540">
    <property type="entry name" value="P-loop containing nucleoside triphosphate hydrolases"/>
    <property type="match status" value="1"/>
</dbReference>
<gene>
    <name evidence="9 10" type="primary">bioD</name>
    <name evidence="10" type="ORF">GCM10023331_27410</name>
</gene>
<sequence>MRIFVTAIHTDSGKTLCSAILTEALQADYWKPVQSGYPRDTESVKELVSNTTSTFYPEQYLLTEPMSPHASARIDGVTIDLDQITLPDANNLVVEGAGGLMVPLNDEEYIVDLIEKLQIPVILISNLYLGSINHSLLSINELKRRNIPVAGIIFNGDSNPESERIIEAHSGYPVLLRVPTLKEVTPETVKQYAAILAENLSELNK</sequence>
<feature type="binding site" evidence="9">
    <location>
        <begin position="11"/>
        <end position="16"/>
    </location>
    <ligand>
        <name>ATP</name>
        <dbReference type="ChEBI" id="CHEBI:30616"/>
    </ligand>
</feature>
<reference evidence="11" key="1">
    <citation type="journal article" date="2019" name="Int. J. Syst. Evol. Microbiol.">
        <title>The Global Catalogue of Microorganisms (GCM) 10K type strain sequencing project: providing services to taxonomists for standard genome sequencing and annotation.</title>
        <authorList>
            <consortium name="The Broad Institute Genomics Platform"/>
            <consortium name="The Broad Institute Genome Sequencing Center for Infectious Disease"/>
            <person name="Wu L."/>
            <person name="Ma J."/>
        </authorList>
    </citation>
    <scope>NUCLEOTIDE SEQUENCE [LARGE SCALE GENOMIC DNA]</scope>
    <source>
        <strain evidence="11">JCM 18326</strain>
    </source>
</reference>
<feature type="active site" evidence="9">
    <location>
        <position position="31"/>
    </location>
</feature>
<comment type="caution">
    <text evidence="9">Lacks conserved residue(s) required for the propagation of feature annotation.</text>
</comment>
<proteinExistence type="inferred from homology"/>
<comment type="catalytic activity">
    <reaction evidence="9">
        <text>(7R,8S)-7,8-diammoniononanoate + CO2 + ATP = (4R,5S)-dethiobiotin + ADP + phosphate + 3 H(+)</text>
        <dbReference type="Rhea" id="RHEA:15805"/>
        <dbReference type="ChEBI" id="CHEBI:15378"/>
        <dbReference type="ChEBI" id="CHEBI:16526"/>
        <dbReference type="ChEBI" id="CHEBI:30616"/>
        <dbReference type="ChEBI" id="CHEBI:43474"/>
        <dbReference type="ChEBI" id="CHEBI:149469"/>
        <dbReference type="ChEBI" id="CHEBI:149473"/>
        <dbReference type="ChEBI" id="CHEBI:456216"/>
        <dbReference type="EC" id="6.3.3.3"/>
    </reaction>
</comment>
<comment type="caution">
    <text evidence="10">The sequence shown here is derived from an EMBL/GenBank/DDBJ whole genome shotgun (WGS) entry which is preliminary data.</text>
</comment>
<evidence type="ECO:0000256" key="9">
    <source>
        <dbReference type="HAMAP-Rule" id="MF_00336"/>
    </source>
</evidence>
<evidence type="ECO:0000313" key="10">
    <source>
        <dbReference type="EMBL" id="GAA4840922.1"/>
    </source>
</evidence>
<dbReference type="EMBL" id="BAABJX010000042">
    <property type="protein sequence ID" value="GAA4840922.1"/>
    <property type="molecule type" value="Genomic_DNA"/>
</dbReference>
<evidence type="ECO:0000256" key="2">
    <source>
        <dbReference type="ARBA" id="ARBA00022598"/>
    </source>
</evidence>
<feature type="binding site" evidence="9">
    <location>
        <position position="15"/>
    </location>
    <ligand>
        <name>Mg(2+)</name>
        <dbReference type="ChEBI" id="CHEBI:18420"/>
    </ligand>
</feature>
<comment type="cofactor">
    <cofactor evidence="9">
        <name>Mg(2+)</name>
        <dbReference type="ChEBI" id="CHEBI:18420"/>
    </cofactor>
</comment>
<feature type="binding site" evidence="9">
    <location>
        <position position="35"/>
    </location>
    <ligand>
        <name>substrate</name>
    </ligand>
</feature>
<dbReference type="PANTHER" id="PTHR43210">
    <property type="entry name" value="DETHIOBIOTIN SYNTHETASE"/>
    <property type="match status" value="1"/>
</dbReference>
<evidence type="ECO:0000256" key="4">
    <source>
        <dbReference type="ARBA" id="ARBA00022741"/>
    </source>
</evidence>
<keyword evidence="2 9" id="KW-0436">Ligase</keyword>
<evidence type="ECO:0000256" key="3">
    <source>
        <dbReference type="ARBA" id="ARBA00022723"/>
    </source>
</evidence>
<keyword evidence="1 9" id="KW-0963">Cytoplasm</keyword>
<comment type="similarity">
    <text evidence="9">Belongs to the dethiobiotin synthetase family.</text>
</comment>
<keyword evidence="7 9" id="KW-0460">Magnesium</keyword>
<evidence type="ECO:0000256" key="5">
    <source>
        <dbReference type="ARBA" id="ARBA00022756"/>
    </source>
</evidence>
<feature type="binding site" evidence="9">
    <location>
        <begin position="95"/>
        <end position="98"/>
    </location>
    <ligand>
        <name>ATP</name>
        <dbReference type="ChEBI" id="CHEBI:30616"/>
    </ligand>
</feature>
<dbReference type="Gene3D" id="3.40.50.300">
    <property type="entry name" value="P-loop containing nucleotide triphosphate hydrolases"/>
    <property type="match status" value="1"/>
</dbReference>
<comment type="function">
    <text evidence="9">Catalyzes a mechanistically unusual reaction, the ATP-dependent insertion of CO2 between the N7 and N8 nitrogen atoms of 7,8-diaminopelargonic acid (DAPA, also called 7,8-diammoniononanoate) to form a ureido ring.</text>
</comment>
<feature type="binding site" evidence="9">
    <location>
        <position position="40"/>
    </location>
    <ligand>
        <name>Mg(2+)</name>
        <dbReference type="ChEBI" id="CHEBI:18420"/>
    </ligand>
</feature>
<dbReference type="PANTHER" id="PTHR43210:SF2">
    <property type="entry name" value="ATP-DEPENDENT DETHIOBIOTIN SYNTHETASE BIOD 2"/>
    <property type="match status" value="1"/>
</dbReference>
<dbReference type="CDD" id="cd03109">
    <property type="entry name" value="DTBS"/>
    <property type="match status" value="1"/>
</dbReference>
<dbReference type="Proteomes" id="UP001500298">
    <property type="component" value="Unassembled WGS sequence"/>
</dbReference>
<dbReference type="RefSeq" id="WP_345372724.1">
    <property type="nucleotide sequence ID" value="NZ_BAABJX010000042.1"/>
</dbReference>